<dbReference type="EMBL" id="JARK01000070">
    <property type="protein sequence ID" value="EYC44152.1"/>
    <property type="molecule type" value="Genomic_DNA"/>
</dbReference>
<name>A0A016WY18_9BILA</name>
<proteinExistence type="predicted"/>
<dbReference type="Proteomes" id="UP000024635">
    <property type="component" value="Unassembled WGS sequence"/>
</dbReference>
<reference evidence="3" key="1">
    <citation type="journal article" date="2015" name="Nat. Genet.">
        <title>The genome and transcriptome of the zoonotic hookworm Ancylostoma ceylanicum identify infection-specific gene families.</title>
        <authorList>
            <person name="Schwarz E.M."/>
            <person name="Hu Y."/>
            <person name="Antoshechkin I."/>
            <person name="Miller M.M."/>
            <person name="Sternberg P.W."/>
            <person name="Aroian R.V."/>
        </authorList>
    </citation>
    <scope>NUCLEOTIDE SEQUENCE</scope>
    <source>
        <strain evidence="3">HY135</strain>
    </source>
</reference>
<protein>
    <submittedName>
        <fullName evidence="2">Uncharacterized protein</fullName>
    </submittedName>
</protein>
<accession>A0A016WY18</accession>
<gene>
    <name evidence="2" type="primary">Acey_s0470.g2028</name>
    <name evidence="2" type="ORF">Y032_0470g2028</name>
</gene>
<dbReference type="AlphaFoldDB" id="A0A016WY18"/>
<evidence type="ECO:0000256" key="1">
    <source>
        <dbReference type="SAM" id="MobiDB-lite"/>
    </source>
</evidence>
<keyword evidence="3" id="KW-1185">Reference proteome</keyword>
<feature type="region of interest" description="Disordered" evidence="1">
    <location>
        <begin position="67"/>
        <end position="88"/>
    </location>
</feature>
<organism evidence="2 3">
    <name type="scientific">Ancylostoma ceylanicum</name>
    <dbReference type="NCBI Taxonomy" id="53326"/>
    <lineage>
        <taxon>Eukaryota</taxon>
        <taxon>Metazoa</taxon>
        <taxon>Ecdysozoa</taxon>
        <taxon>Nematoda</taxon>
        <taxon>Chromadorea</taxon>
        <taxon>Rhabditida</taxon>
        <taxon>Rhabditina</taxon>
        <taxon>Rhabditomorpha</taxon>
        <taxon>Strongyloidea</taxon>
        <taxon>Ancylostomatidae</taxon>
        <taxon>Ancylostomatinae</taxon>
        <taxon>Ancylostoma</taxon>
    </lineage>
</organism>
<sequence>MPQGRVRAPRSENQTAVPDVFVRAQDATNSTTTTDIATVASTTSETLPPPTSTTTVAATTTAEFTTTMEENATSPTAGATTSTTVSTTTTVPPRKRIICVFVADAYNFGKNSTPYIQERYLIGNMSDYFFKSTVEPKAGIAKYGYVKSFSVSTALSALKDRQEDFFKVIDTDPEDISALPFDTADAIKRINRFDNVKGRANSLIFISAQKDTEKLPKLQPKSKEWERIVAVGFDDTDLTNVTDKDRGVVVSIPYNFSEDDVKKVIDALLEGFHTSTTTLAPTAAAEAPAQSSPVPIDTSTVQAAASDTDQTQVVNEDKGAAVKTPYAFTTTVVKKVIDTLLEVF</sequence>
<dbReference type="OrthoDB" id="5872984at2759"/>
<evidence type="ECO:0000313" key="3">
    <source>
        <dbReference type="Proteomes" id="UP000024635"/>
    </source>
</evidence>
<comment type="caution">
    <text evidence="2">The sequence shown here is derived from an EMBL/GenBank/DDBJ whole genome shotgun (WGS) entry which is preliminary data.</text>
</comment>
<evidence type="ECO:0000313" key="2">
    <source>
        <dbReference type="EMBL" id="EYC44152.1"/>
    </source>
</evidence>